<evidence type="ECO:0000313" key="1">
    <source>
        <dbReference type="EMBL" id="KAJ7514318.1"/>
    </source>
</evidence>
<proteinExistence type="predicted"/>
<reference evidence="2" key="1">
    <citation type="journal article" date="2024" name="Proc. Natl. Acad. Sci. U.S.A.">
        <title>Extraordinary preservation of gene collinearity over three hundred million years revealed in homosporous lycophytes.</title>
        <authorList>
            <person name="Li C."/>
            <person name="Wickell D."/>
            <person name="Kuo L.Y."/>
            <person name="Chen X."/>
            <person name="Nie B."/>
            <person name="Liao X."/>
            <person name="Peng D."/>
            <person name="Ji J."/>
            <person name="Jenkins J."/>
            <person name="Williams M."/>
            <person name="Shu S."/>
            <person name="Plott C."/>
            <person name="Barry K."/>
            <person name="Rajasekar S."/>
            <person name="Grimwood J."/>
            <person name="Han X."/>
            <person name="Sun S."/>
            <person name="Hou Z."/>
            <person name="He W."/>
            <person name="Dai G."/>
            <person name="Sun C."/>
            <person name="Schmutz J."/>
            <person name="Leebens-Mack J.H."/>
            <person name="Li F.W."/>
            <person name="Wang L."/>
        </authorList>
    </citation>
    <scope>NUCLEOTIDE SEQUENCE [LARGE SCALE GENOMIC DNA]</scope>
    <source>
        <strain evidence="2">cv. PW_Plant_1</strain>
    </source>
</reference>
<gene>
    <name evidence="1" type="ORF">O6H91_23G039000</name>
</gene>
<protein>
    <submittedName>
        <fullName evidence="1">Uncharacterized protein</fullName>
    </submittedName>
</protein>
<keyword evidence="2" id="KW-1185">Reference proteome</keyword>
<name>A0ACC2A9U6_DIPCM</name>
<sequence length="235" mass="26315">MVIYIGDADLMEGSVVMREMHYLSEDEMARVENAVCRYHNHSLAAHECSSVLVQRVRAPISVVWSLVRRFDEPQSYKHFIRSCSTAGDVRVGSTREVTVISGLPAKNSTERLEILDEEEHVLSFRVLGGDHRLRNYRSVTTLHETAVDGRPATIVVESYVVDVTEGNTKEDTCTYTDTLVKCNLGSLARTSEHLTWHTGRHVCLVTGDSWGSRAEICEPHVPTLFSVGNLSQLQN</sequence>
<organism evidence="1 2">
    <name type="scientific">Diphasiastrum complanatum</name>
    <name type="common">Issler's clubmoss</name>
    <name type="synonym">Lycopodium complanatum</name>
    <dbReference type="NCBI Taxonomy" id="34168"/>
    <lineage>
        <taxon>Eukaryota</taxon>
        <taxon>Viridiplantae</taxon>
        <taxon>Streptophyta</taxon>
        <taxon>Embryophyta</taxon>
        <taxon>Tracheophyta</taxon>
        <taxon>Lycopodiopsida</taxon>
        <taxon>Lycopodiales</taxon>
        <taxon>Lycopodiaceae</taxon>
        <taxon>Lycopodioideae</taxon>
        <taxon>Diphasiastrum</taxon>
    </lineage>
</organism>
<dbReference type="Proteomes" id="UP001162992">
    <property type="component" value="Chromosome 23"/>
</dbReference>
<comment type="caution">
    <text evidence="1">The sequence shown here is derived from an EMBL/GenBank/DDBJ whole genome shotgun (WGS) entry which is preliminary data.</text>
</comment>
<accession>A0ACC2A9U6</accession>
<dbReference type="EMBL" id="CM055114">
    <property type="protein sequence ID" value="KAJ7514318.1"/>
    <property type="molecule type" value="Genomic_DNA"/>
</dbReference>
<evidence type="ECO:0000313" key="2">
    <source>
        <dbReference type="Proteomes" id="UP001162992"/>
    </source>
</evidence>